<accession>A0A1X0IVX7</accession>
<organism evidence="2 3">
    <name type="scientific">Mycolicibacterium rhodesiae</name>
    <name type="common">Mycobacterium rhodesiae</name>
    <dbReference type="NCBI Taxonomy" id="36814"/>
    <lineage>
        <taxon>Bacteria</taxon>
        <taxon>Bacillati</taxon>
        <taxon>Actinomycetota</taxon>
        <taxon>Actinomycetes</taxon>
        <taxon>Mycobacteriales</taxon>
        <taxon>Mycobacteriaceae</taxon>
        <taxon>Mycolicibacterium</taxon>
    </lineage>
</organism>
<feature type="transmembrane region" description="Helical" evidence="1">
    <location>
        <begin position="6"/>
        <end position="25"/>
    </location>
</feature>
<dbReference type="Proteomes" id="UP000192534">
    <property type="component" value="Unassembled WGS sequence"/>
</dbReference>
<comment type="caution">
    <text evidence="2">The sequence shown here is derived from an EMBL/GenBank/DDBJ whole genome shotgun (WGS) entry which is preliminary data.</text>
</comment>
<evidence type="ECO:0000313" key="2">
    <source>
        <dbReference type="EMBL" id="ORB52346.1"/>
    </source>
</evidence>
<protein>
    <recommendedName>
        <fullName evidence="4">Transmembrane protein</fullName>
    </recommendedName>
</protein>
<keyword evidence="1" id="KW-0812">Transmembrane</keyword>
<dbReference type="RefSeq" id="WP_083120180.1">
    <property type="nucleotide sequence ID" value="NZ_JACKUO010000026.1"/>
</dbReference>
<evidence type="ECO:0008006" key="4">
    <source>
        <dbReference type="Google" id="ProtNLM"/>
    </source>
</evidence>
<evidence type="ECO:0000313" key="3">
    <source>
        <dbReference type="Proteomes" id="UP000192534"/>
    </source>
</evidence>
<dbReference type="OrthoDB" id="8854344at2"/>
<sequence length="135" mass="13957">MTAAAWLFGVGGAFLVGIGAFFMLARPALLPEDLRYLDRSAVEVATALPRLGRWLRCVFTVLGGYAAATGILTLYLAVTSVREGNLVTVAVLAIAGAPSIGVMAVVNLLLHSAFRFALPALAAVWVAATLVAVAS</sequence>
<dbReference type="EMBL" id="MVIH01000006">
    <property type="protein sequence ID" value="ORB52346.1"/>
    <property type="molecule type" value="Genomic_DNA"/>
</dbReference>
<reference evidence="2 3" key="1">
    <citation type="submission" date="2016-12" db="EMBL/GenBank/DDBJ databases">
        <title>The new phylogeny of genus Mycobacterium.</title>
        <authorList>
            <person name="Tortoli E."/>
            <person name="Trovato A."/>
            <person name="Cirillo D.M."/>
        </authorList>
    </citation>
    <scope>NUCLEOTIDE SEQUENCE [LARGE SCALE GENOMIC DNA]</scope>
    <source>
        <strain evidence="2 3">DSM 44223</strain>
    </source>
</reference>
<keyword evidence="1" id="KW-1133">Transmembrane helix</keyword>
<keyword evidence="3" id="KW-1185">Reference proteome</keyword>
<keyword evidence="1" id="KW-0472">Membrane</keyword>
<name>A0A1X0IVX7_MYCRH</name>
<dbReference type="AlphaFoldDB" id="A0A1X0IVX7"/>
<proteinExistence type="predicted"/>
<gene>
    <name evidence="2" type="ORF">BST42_15445</name>
</gene>
<evidence type="ECO:0000256" key="1">
    <source>
        <dbReference type="SAM" id="Phobius"/>
    </source>
</evidence>
<feature type="transmembrane region" description="Helical" evidence="1">
    <location>
        <begin position="84"/>
        <end position="109"/>
    </location>
</feature>
<feature type="transmembrane region" description="Helical" evidence="1">
    <location>
        <begin position="57"/>
        <end position="78"/>
    </location>
</feature>
<feature type="transmembrane region" description="Helical" evidence="1">
    <location>
        <begin position="116"/>
        <end position="134"/>
    </location>
</feature>